<feature type="transmembrane region" description="Helical" evidence="6">
    <location>
        <begin position="51"/>
        <end position="70"/>
    </location>
</feature>
<evidence type="ECO:0000256" key="2">
    <source>
        <dbReference type="ARBA" id="ARBA00022475"/>
    </source>
</evidence>
<feature type="transmembrane region" description="Helical" evidence="6">
    <location>
        <begin position="493"/>
        <end position="515"/>
    </location>
</feature>
<feature type="transmembrane region" description="Helical" evidence="6">
    <location>
        <begin position="428"/>
        <end position="446"/>
    </location>
</feature>
<reference evidence="7 8" key="1">
    <citation type="submission" date="2012-04" db="EMBL/GenBank/DDBJ databases">
        <authorList>
            <person name="Weinstock G."/>
            <person name="Sodergren E."/>
            <person name="Lobos E.A."/>
            <person name="Fulton L."/>
            <person name="Fulton R."/>
            <person name="Courtney L."/>
            <person name="Fronick C."/>
            <person name="O'Laughlin M."/>
            <person name="Godfrey J."/>
            <person name="Wilson R.M."/>
            <person name="Miner T."/>
            <person name="Farmer C."/>
            <person name="Delehaunty K."/>
            <person name="Cordes M."/>
            <person name="Minx P."/>
            <person name="Tomlinson C."/>
            <person name="Chen J."/>
            <person name="Wollam A."/>
            <person name="Pepin K.H."/>
            <person name="Bhonagiri V."/>
            <person name="Zhang X."/>
            <person name="Suruliraj S."/>
            <person name="Warren W."/>
            <person name="Mitreva M."/>
            <person name="Mardis E.R."/>
            <person name="Wilson R.K."/>
        </authorList>
    </citation>
    <scope>NUCLEOTIDE SEQUENCE [LARGE SCALE GENOMIC DNA]</scope>
    <source>
        <strain evidence="7 8">ERV63</strain>
    </source>
</reference>
<dbReference type="AlphaFoldDB" id="A0AAV3GKP2"/>
<keyword evidence="2" id="KW-1003">Cell membrane</keyword>
<sequence length="527" mass="58655">MREKLLIGSFWLSFFNIVCKILGFIYLIPWLKFMGTIHNQQTAQAIYNVAYLPYALFLSLGTAGFPSGIAKKIAELNINGNKNQIKELFKSGLIVMEIIGILSALLMFIFAPTLSKISPIVDHTAGITAIRSLCFSLLIIPILSALRGYFQGLNYSFPFGVSQLLEQLVRVVCILVGTYLIRVQFNGSILSAVILSTFASSIGGIVAFLYLLFIGKKRNLFQLKDFYFLPLKSISHMKGLAIDIIKESLPFVYVGSAISILQLIDQFSLKVLYSLFFPQSSLSELQTLYTLASANPNKLAPVLLGIIGSITISALPLISTVKSKPELLQGTSQILRLAFTFLLPTSIGMIILCNPLNTLFFGFNLDGSRYLSATIISTSLLGIFTIVLSILQALSFHKKAMQITSITLLLKLIIQIPCIYLFKGYGLSIATIICTMFTTIIAYRFLSRKFDINPIKYNRKYYSRLVYSTIVMTILSLLMLKIISSVYKFESTLQLFFLISLIGCLGGVVFSVTLFRNKFISKLGKLF</sequence>
<dbReference type="PANTHER" id="PTHR30250">
    <property type="entry name" value="PST FAMILY PREDICTED COLANIC ACID TRANSPORTER"/>
    <property type="match status" value="1"/>
</dbReference>
<dbReference type="InterPro" id="IPR050833">
    <property type="entry name" value="Poly_Biosynth_Transport"/>
</dbReference>
<dbReference type="InterPro" id="IPR024923">
    <property type="entry name" value="PG_synth_SpoVB"/>
</dbReference>
<comment type="caution">
    <text evidence="7">The sequence shown here is derived from an EMBL/GenBank/DDBJ whole genome shotgun (WGS) entry which is preliminary data.</text>
</comment>
<feature type="transmembrane region" description="Helical" evidence="6">
    <location>
        <begin position="299"/>
        <end position="318"/>
    </location>
</feature>
<feature type="transmembrane region" description="Helical" evidence="6">
    <location>
        <begin position="12"/>
        <end position="31"/>
    </location>
</feature>
<gene>
    <name evidence="7" type="ORF">HMPREF1336_01595</name>
</gene>
<feature type="transmembrane region" description="Helical" evidence="6">
    <location>
        <begin position="91"/>
        <end position="111"/>
    </location>
</feature>
<keyword evidence="4 6" id="KW-1133">Transmembrane helix</keyword>
<feature type="transmembrane region" description="Helical" evidence="6">
    <location>
        <begin position="123"/>
        <end position="146"/>
    </location>
</feature>
<feature type="transmembrane region" description="Helical" evidence="6">
    <location>
        <begin position="339"/>
        <end position="363"/>
    </location>
</feature>
<evidence type="ECO:0000256" key="3">
    <source>
        <dbReference type="ARBA" id="ARBA00022692"/>
    </source>
</evidence>
<comment type="subcellular location">
    <subcellularLocation>
        <location evidence="1">Cell membrane</location>
        <topology evidence="1">Multi-pass membrane protein</topology>
    </subcellularLocation>
</comment>
<feature type="transmembrane region" description="Helical" evidence="6">
    <location>
        <begin position="369"/>
        <end position="391"/>
    </location>
</feature>
<keyword evidence="5 6" id="KW-0472">Membrane</keyword>
<organism evidence="7 8">
    <name type="scientific">Enterococcus faecalis ERV63</name>
    <dbReference type="NCBI Taxonomy" id="1134793"/>
    <lineage>
        <taxon>Bacteria</taxon>
        <taxon>Bacillati</taxon>
        <taxon>Bacillota</taxon>
        <taxon>Bacilli</taxon>
        <taxon>Lactobacillales</taxon>
        <taxon>Enterococcaceae</taxon>
        <taxon>Enterococcus</taxon>
    </lineage>
</organism>
<dbReference type="PANTHER" id="PTHR30250:SF21">
    <property type="entry name" value="LIPID II FLIPPASE MURJ"/>
    <property type="match status" value="1"/>
</dbReference>
<dbReference type="GO" id="GO:0005886">
    <property type="term" value="C:plasma membrane"/>
    <property type="evidence" value="ECO:0007669"/>
    <property type="project" value="UniProtKB-SubCell"/>
</dbReference>
<dbReference type="Proteomes" id="UP000004117">
    <property type="component" value="Unassembled WGS sequence"/>
</dbReference>
<name>A0AAV3GKP2_ENTFL</name>
<evidence type="ECO:0000256" key="4">
    <source>
        <dbReference type="ARBA" id="ARBA00022989"/>
    </source>
</evidence>
<accession>A0AAV3GKP2</accession>
<evidence type="ECO:0000313" key="8">
    <source>
        <dbReference type="Proteomes" id="UP000004117"/>
    </source>
</evidence>
<dbReference type="EMBL" id="ALZR01000051">
    <property type="protein sequence ID" value="EJV16874.1"/>
    <property type="molecule type" value="Genomic_DNA"/>
</dbReference>
<evidence type="ECO:0000256" key="5">
    <source>
        <dbReference type="ARBA" id="ARBA00023136"/>
    </source>
</evidence>
<evidence type="ECO:0000256" key="1">
    <source>
        <dbReference type="ARBA" id="ARBA00004651"/>
    </source>
</evidence>
<evidence type="ECO:0000313" key="7">
    <source>
        <dbReference type="EMBL" id="EJV16874.1"/>
    </source>
</evidence>
<dbReference type="Pfam" id="PF01943">
    <property type="entry name" value="Polysacc_synt"/>
    <property type="match status" value="1"/>
</dbReference>
<protein>
    <submittedName>
        <fullName evidence="7">Polysaccharide biosynthesis protein</fullName>
    </submittedName>
</protein>
<dbReference type="RefSeq" id="WP_002377961.1">
    <property type="nucleotide sequence ID" value="NZ_JH805708.1"/>
</dbReference>
<feature type="transmembrane region" description="Helical" evidence="6">
    <location>
        <begin position="466"/>
        <end position="487"/>
    </location>
</feature>
<proteinExistence type="predicted"/>
<dbReference type="InterPro" id="IPR002797">
    <property type="entry name" value="Polysacc_synth"/>
</dbReference>
<keyword evidence="3 6" id="KW-0812">Transmembrane</keyword>
<dbReference type="CDD" id="cd13124">
    <property type="entry name" value="MATE_SpoVB_like"/>
    <property type="match status" value="1"/>
</dbReference>
<feature type="transmembrane region" description="Helical" evidence="6">
    <location>
        <begin position="167"/>
        <end position="185"/>
    </location>
</feature>
<evidence type="ECO:0000256" key="6">
    <source>
        <dbReference type="SAM" id="Phobius"/>
    </source>
</evidence>
<feature type="transmembrane region" description="Helical" evidence="6">
    <location>
        <begin position="191"/>
        <end position="214"/>
    </location>
</feature>